<keyword evidence="5" id="KW-0808">Transferase</keyword>
<keyword evidence="6 10" id="KW-0418">Kinase</keyword>
<feature type="transmembrane region" description="Helical" evidence="7">
    <location>
        <begin position="15"/>
        <end position="33"/>
    </location>
</feature>
<evidence type="ECO:0000259" key="8">
    <source>
        <dbReference type="PROSITE" id="PS50109"/>
    </source>
</evidence>
<sequence length="332" mass="37578">TQAEESFFTGYRHTLYLALLTMAVLIGGFYYLFNRLIQRPLVKFTRALEEVEHGNYNTSLPPSNYVELRPIEQHFNNMVAQIKKSKAEIEDLHFRQLQHADKLVTLGELAAEMAHEINNPVAICLSRIDYLRMEAEEKPALFQYSEDMQVISEQLIKVSDITRNILKYSKKPPRDFRLISLVELVENSLKILQPHLQKHNIKLIHDYTCDSSCEKAQIVGDAQQIEQMIINLVNNAIDSVGANGEIRIHIHCQKDGSLLLAVADNGQGMDEEIRSQIFSPFFTTKTEGKGTGLGLYIVKKICDQHRATITCESSPGKGTTFQIIFNGGGEII</sequence>
<dbReference type="Gene3D" id="3.30.565.10">
    <property type="entry name" value="Histidine kinase-like ATPase, C-terminal domain"/>
    <property type="match status" value="1"/>
</dbReference>
<dbReference type="Pfam" id="PF00672">
    <property type="entry name" value="HAMP"/>
    <property type="match status" value="1"/>
</dbReference>
<dbReference type="SUPFAM" id="SSF55874">
    <property type="entry name" value="ATPase domain of HSP90 chaperone/DNA topoisomerase II/histidine kinase"/>
    <property type="match status" value="1"/>
</dbReference>
<evidence type="ECO:0000256" key="3">
    <source>
        <dbReference type="ARBA" id="ARBA00012438"/>
    </source>
</evidence>
<gene>
    <name evidence="10" type="ORF">ENJ89_05455</name>
</gene>
<dbReference type="InterPro" id="IPR003594">
    <property type="entry name" value="HATPase_dom"/>
</dbReference>
<dbReference type="Proteomes" id="UP000886124">
    <property type="component" value="Unassembled WGS sequence"/>
</dbReference>
<dbReference type="Pfam" id="PF02518">
    <property type="entry name" value="HATPase_c"/>
    <property type="match status" value="1"/>
</dbReference>
<organism evidence="10">
    <name type="scientific">Caldithrix abyssi</name>
    <dbReference type="NCBI Taxonomy" id="187145"/>
    <lineage>
        <taxon>Bacteria</taxon>
        <taxon>Pseudomonadati</taxon>
        <taxon>Calditrichota</taxon>
        <taxon>Calditrichia</taxon>
        <taxon>Calditrichales</taxon>
        <taxon>Calditrichaceae</taxon>
        <taxon>Caldithrix</taxon>
    </lineage>
</organism>
<keyword evidence="4" id="KW-0597">Phosphoprotein</keyword>
<dbReference type="PANTHER" id="PTHR43065">
    <property type="entry name" value="SENSOR HISTIDINE KINASE"/>
    <property type="match status" value="1"/>
</dbReference>
<name>A0A7V5UER9_CALAY</name>
<dbReference type="GO" id="GO:0000155">
    <property type="term" value="F:phosphorelay sensor kinase activity"/>
    <property type="evidence" value="ECO:0007669"/>
    <property type="project" value="InterPro"/>
</dbReference>
<comment type="subcellular location">
    <subcellularLocation>
        <location evidence="2">Membrane</location>
    </subcellularLocation>
</comment>
<dbReference type="SMART" id="SM00304">
    <property type="entry name" value="HAMP"/>
    <property type="match status" value="1"/>
</dbReference>
<accession>A0A7V5UER9</accession>
<dbReference type="GO" id="GO:0016020">
    <property type="term" value="C:membrane"/>
    <property type="evidence" value="ECO:0007669"/>
    <property type="project" value="UniProtKB-SubCell"/>
</dbReference>
<dbReference type="InterPro" id="IPR003661">
    <property type="entry name" value="HisK_dim/P_dom"/>
</dbReference>
<dbReference type="EMBL" id="DROD01000375">
    <property type="protein sequence ID" value="HHJ52620.1"/>
    <property type="molecule type" value="Genomic_DNA"/>
</dbReference>
<dbReference type="SUPFAM" id="SSF158472">
    <property type="entry name" value="HAMP domain-like"/>
    <property type="match status" value="1"/>
</dbReference>
<evidence type="ECO:0000256" key="4">
    <source>
        <dbReference type="ARBA" id="ARBA00022553"/>
    </source>
</evidence>
<feature type="non-terminal residue" evidence="10">
    <location>
        <position position="1"/>
    </location>
</feature>
<dbReference type="InterPro" id="IPR003660">
    <property type="entry name" value="HAMP_dom"/>
</dbReference>
<feature type="domain" description="Histidine kinase" evidence="8">
    <location>
        <begin position="112"/>
        <end position="329"/>
    </location>
</feature>
<evidence type="ECO:0000313" key="10">
    <source>
        <dbReference type="EMBL" id="HHJ52620.1"/>
    </source>
</evidence>
<evidence type="ECO:0000259" key="9">
    <source>
        <dbReference type="PROSITE" id="PS50885"/>
    </source>
</evidence>
<dbReference type="InterPro" id="IPR005467">
    <property type="entry name" value="His_kinase_dom"/>
</dbReference>
<keyword evidence="7" id="KW-0472">Membrane</keyword>
<dbReference type="SUPFAM" id="SSF47384">
    <property type="entry name" value="Homodimeric domain of signal transducing histidine kinase"/>
    <property type="match status" value="1"/>
</dbReference>
<dbReference type="SMART" id="SM00388">
    <property type="entry name" value="HisKA"/>
    <property type="match status" value="1"/>
</dbReference>
<feature type="domain" description="HAMP" evidence="9">
    <location>
        <begin position="35"/>
        <end position="87"/>
    </location>
</feature>
<dbReference type="EC" id="2.7.13.3" evidence="3"/>
<dbReference type="PROSITE" id="PS50109">
    <property type="entry name" value="HIS_KIN"/>
    <property type="match status" value="1"/>
</dbReference>
<dbReference type="InterPro" id="IPR036097">
    <property type="entry name" value="HisK_dim/P_sf"/>
</dbReference>
<comment type="caution">
    <text evidence="10">The sequence shown here is derived from an EMBL/GenBank/DDBJ whole genome shotgun (WGS) entry which is preliminary data.</text>
</comment>
<proteinExistence type="predicted"/>
<dbReference type="Gene3D" id="1.10.287.130">
    <property type="match status" value="1"/>
</dbReference>
<protein>
    <recommendedName>
        <fullName evidence="3">histidine kinase</fullName>
        <ecNumber evidence="3">2.7.13.3</ecNumber>
    </recommendedName>
</protein>
<evidence type="ECO:0000256" key="6">
    <source>
        <dbReference type="ARBA" id="ARBA00022777"/>
    </source>
</evidence>
<dbReference type="AlphaFoldDB" id="A0A7V5UER9"/>
<keyword evidence="7" id="KW-0812">Transmembrane</keyword>
<dbReference type="CDD" id="cd06225">
    <property type="entry name" value="HAMP"/>
    <property type="match status" value="1"/>
</dbReference>
<evidence type="ECO:0000256" key="7">
    <source>
        <dbReference type="SAM" id="Phobius"/>
    </source>
</evidence>
<dbReference type="PROSITE" id="PS50885">
    <property type="entry name" value="HAMP"/>
    <property type="match status" value="1"/>
</dbReference>
<dbReference type="PRINTS" id="PR00344">
    <property type="entry name" value="BCTRLSENSOR"/>
</dbReference>
<keyword evidence="7" id="KW-1133">Transmembrane helix</keyword>
<dbReference type="SMART" id="SM00387">
    <property type="entry name" value="HATPase_c"/>
    <property type="match status" value="1"/>
</dbReference>
<reference evidence="10" key="1">
    <citation type="journal article" date="2020" name="mSystems">
        <title>Genome- and Community-Level Interaction Insights into Carbon Utilization and Element Cycling Functions of Hydrothermarchaeota in Hydrothermal Sediment.</title>
        <authorList>
            <person name="Zhou Z."/>
            <person name="Liu Y."/>
            <person name="Xu W."/>
            <person name="Pan J."/>
            <person name="Luo Z.H."/>
            <person name="Li M."/>
        </authorList>
    </citation>
    <scope>NUCLEOTIDE SEQUENCE [LARGE SCALE GENOMIC DNA]</scope>
    <source>
        <strain evidence="10">HyVt-527</strain>
    </source>
</reference>
<evidence type="ECO:0000256" key="1">
    <source>
        <dbReference type="ARBA" id="ARBA00000085"/>
    </source>
</evidence>
<evidence type="ECO:0000256" key="2">
    <source>
        <dbReference type="ARBA" id="ARBA00004370"/>
    </source>
</evidence>
<dbReference type="InterPro" id="IPR004358">
    <property type="entry name" value="Sig_transdc_His_kin-like_C"/>
</dbReference>
<dbReference type="Gene3D" id="6.10.340.10">
    <property type="match status" value="1"/>
</dbReference>
<dbReference type="CDD" id="cd00082">
    <property type="entry name" value="HisKA"/>
    <property type="match status" value="1"/>
</dbReference>
<evidence type="ECO:0000256" key="5">
    <source>
        <dbReference type="ARBA" id="ARBA00022679"/>
    </source>
</evidence>
<dbReference type="InterPro" id="IPR036890">
    <property type="entry name" value="HATPase_C_sf"/>
</dbReference>
<comment type="catalytic activity">
    <reaction evidence="1">
        <text>ATP + protein L-histidine = ADP + protein N-phospho-L-histidine.</text>
        <dbReference type="EC" id="2.7.13.3"/>
    </reaction>
</comment>